<evidence type="ECO:0000256" key="1">
    <source>
        <dbReference type="ARBA" id="ARBA00010984"/>
    </source>
</evidence>
<proteinExistence type="inferred from homology"/>
<dbReference type="InterPro" id="IPR007110">
    <property type="entry name" value="Ig-like_dom"/>
</dbReference>
<dbReference type="Proteomes" id="UP001159427">
    <property type="component" value="Unassembled WGS sequence"/>
</dbReference>
<dbReference type="PROSITE" id="PS50835">
    <property type="entry name" value="IG_LIKE"/>
    <property type="match status" value="1"/>
</dbReference>
<dbReference type="PANTHER" id="PTHR28567:SF3">
    <property type="entry name" value="PROTEIN FAM53A-LIKE ISOFORM X1"/>
    <property type="match status" value="1"/>
</dbReference>
<dbReference type="EMBL" id="CALNXI010000607">
    <property type="protein sequence ID" value="CAH3030029.1"/>
    <property type="molecule type" value="Genomic_DNA"/>
</dbReference>
<comment type="similarity">
    <text evidence="1">Belongs to the FAM53 family.</text>
</comment>
<evidence type="ECO:0000313" key="4">
    <source>
        <dbReference type="Proteomes" id="UP001159427"/>
    </source>
</evidence>
<dbReference type="InterPro" id="IPR029356">
    <property type="entry name" value="FAM53"/>
</dbReference>
<feature type="domain" description="Ig-like" evidence="2">
    <location>
        <begin position="163"/>
        <end position="259"/>
    </location>
</feature>
<organism evidence="3 4">
    <name type="scientific">Porites evermanni</name>
    <dbReference type="NCBI Taxonomy" id="104178"/>
    <lineage>
        <taxon>Eukaryota</taxon>
        <taxon>Metazoa</taxon>
        <taxon>Cnidaria</taxon>
        <taxon>Anthozoa</taxon>
        <taxon>Hexacorallia</taxon>
        <taxon>Scleractinia</taxon>
        <taxon>Fungiina</taxon>
        <taxon>Poritidae</taxon>
        <taxon>Porites</taxon>
    </lineage>
</organism>
<accession>A0ABN8MR86</accession>
<keyword evidence="4" id="KW-1185">Reference proteome</keyword>
<name>A0ABN8MR86_9CNID</name>
<sequence>MVTVITDKLKDQSLEDLPCDEAEISCPIQLRLHSANPGHISECPLSYKLRRDGRLASGHLRTRSYPSHRPKRTYCKNCSGADSSSFMHCIPKPPANKKLCSSLSLPDNESSERQLSWVPRASSVWQPVEHCGAKPRSISCPDEKMKLAESMRINNEMEAISTPPASPTPRPASANAALGDKNTVFKNESARCDFAGHDVRDFNFNWKPNVLGLHRSRSQPCFDRMRTIGVKRRIDEVLDTRRPALDLSKMEETSYYRCRDREKGLRIPKYMNKRPTKGLTSYFTESENFKLKPIASSPLDAQDCSIMITPTSSPTKQLDPENIQIVCDFKGESKFTEVENSRLEESNPKAQDEGVFHLDYESDLDLHSIEEDLF</sequence>
<protein>
    <recommendedName>
        <fullName evidence="2">Ig-like domain-containing protein</fullName>
    </recommendedName>
</protein>
<evidence type="ECO:0000313" key="3">
    <source>
        <dbReference type="EMBL" id="CAH3030029.1"/>
    </source>
</evidence>
<evidence type="ECO:0000259" key="2">
    <source>
        <dbReference type="PROSITE" id="PS50835"/>
    </source>
</evidence>
<dbReference type="Pfam" id="PF15242">
    <property type="entry name" value="FAM53"/>
    <property type="match status" value="1"/>
</dbReference>
<gene>
    <name evidence="3" type="ORF">PEVE_00037254</name>
</gene>
<reference evidence="3 4" key="1">
    <citation type="submission" date="2022-05" db="EMBL/GenBank/DDBJ databases">
        <authorList>
            <consortium name="Genoscope - CEA"/>
            <person name="William W."/>
        </authorList>
    </citation>
    <scope>NUCLEOTIDE SEQUENCE [LARGE SCALE GENOMIC DNA]</scope>
</reference>
<dbReference type="PANTHER" id="PTHR28567">
    <property type="entry name" value="PROTEIN FAM53A-LIKE ISOFORM X1"/>
    <property type="match status" value="1"/>
</dbReference>
<comment type="caution">
    <text evidence="3">The sequence shown here is derived from an EMBL/GenBank/DDBJ whole genome shotgun (WGS) entry which is preliminary data.</text>
</comment>